<dbReference type="VEuPathDB" id="FungiDB:GVI51_H00517"/>
<feature type="region of interest" description="Disordered" evidence="1">
    <location>
        <begin position="33"/>
        <end position="55"/>
    </location>
</feature>
<dbReference type="VEuPathDB" id="FungiDB:CAGL0H00704g"/>
<accession>A0A0W0CHL2</accession>
<protein>
    <submittedName>
        <fullName evidence="2">Uncharacterized protein</fullName>
    </submittedName>
</protein>
<evidence type="ECO:0000256" key="1">
    <source>
        <dbReference type="SAM" id="MobiDB-lite"/>
    </source>
</evidence>
<feature type="compositionally biased region" description="Acidic residues" evidence="1">
    <location>
        <begin position="33"/>
        <end position="45"/>
    </location>
</feature>
<dbReference type="Proteomes" id="UP000054886">
    <property type="component" value="Unassembled WGS sequence"/>
</dbReference>
<evidence type="ECO:0000313" key="3">
    <source>
        <dbReference type="Proteomes" id="UP000054886"/>
    </source>
</evidence>
<dbReference type="AlphaFoldDB" id="A0A0W0CHL2"/>
<dbReference type="VEuPathDB" id="FungiDB:B1J91_H00704g"/>
<sequence length="130" mass="14944">MSDIIFPISINEEETPVVYKPVIQDPLYEDVDLDLDQDDDDDNTSDSDSVPSSYESVFTLGNNYTFTPLSYEDEMIPRSDAYADTDSHFYSKIQNRLYTTAPRTTAEVPRQNYNFANVAQDNYKLWLSTV</sequence>
<evidence type="ECO:0000313" key="2">
    <source>
        <dbReference type="EMBL" id="KTA99087.1"/>
    </source>
</evidence>
<comment type="caution">
    <text evidence="2">The sequence shown here is derived from an EMBL/GenBank/DDBJ whole genome shotgun (WGS) entry which is preliminary data.</text>
</comment>
<organism evidence="2 3">
    <name type="scientific">Candida glabrata</name>
    <name type="common">Yeast</name>
    <name type="synonym">Torulopsis glabrata</name>
    <dbReference type="NCBI Taxonomy" id="5478"/>
    <lineage>
        <taxon>Eukaryota</taxon>
        <taxon>Fungi</taxon>
        <taxon>Dikarya</taxon>
        <taxon>Ascomycota</taxon>
        <taxon>Saccharomycotina</taxon>
        <taxon>Saccharomycetes</taxon>
        <taxon>Saccharomycetales</taxon>
        <taxon>Saccharomycetaceae</taxon>
        <taxon>Nakaseomyces</taxon>
    </lineage>
</organism>
<gene>
    <name evidence="2" type="ORF">AO440_001929</name>
</gene>
<reference evidence="2 3" key="1">
    <citation type="submission" date="2015-10" db="EMBL/GenBank/DDBJ databases">
        <title>Draft genomes sequences of Candida glabrata isolates 1A, 1B, 2A, 2B, 3A and 3B.</title>
        <authorList>
            <person name="Haavelsrud O.E."/>
            <person name="Gaustad P."/>
        </authorList>
    </citation>
    <scope>NUCLEOTIDE SEQUENCE [LARGE SCALE GENOMIC DNA]</scope>
    <source>
        <strain evidence="2">910700640</strain>
    </source>
</reference>
<dbReference type="VEuPathDB" id="FungiDB:GWK60_H00517"/>
<proteinExistence type="predicted"/>
<dbReference type="EMBL" id="LLZZ01000148">
    <property type="protein sequence ID" value="KTA99087.1"/>
    <property type="molecule type" value="Genomic_DNA"/>
</dbReference>
<name>A0A0W0CHL2_CANGB</name>